<dbReference type="InterPro" id="IPR015813">
    <property type="entry name" value="Pyrv/PenolPyrv_kinase-like_dom"/>
</dbReference>
<dbReference type="InterPro" id="IPR005000">
    <property type="entry name" value="Aldolase/citrate-lyase_domain"/>
</dbReference>
<evidence type="ECO:0000256" key="2">
    <source>
        <dbReference type="ARBA" id="ARBA00022723"/>
    </source>
</evidence>
<protein>
    <submittedName>
        <fullName evidence="5">2,4-dihydroxyhept-2-ene-1,7-dioic acid aldolase</fullName>
    </submittedName>
</protein>
<keyword evidence="2" id="KW-0479">Metal-binding</keyword>
<dbReference type="InterPro" id="IPR050251">
    <property type="entry name" value="HpcH-HpaI_aldolase"/>
</dbReference>
<dbReference type="Pfam" id="PF03328">
    <property type="entry name" value="HpcH_HpaI"/>
    <property type="match status" value="1"/>
</dbReference>
<dbReference type="PANTHER" id="PTHR30502">
    <property type="entry name" value="2-KETO-3-DEOXY-L-RHAMNONATE ALDOLASE"/>
    <property type="match status" value="1"/>
</dbReference>
<dbReference type="InterPro" id="IPR040442">
    <property type="entry name" value="Pyrv_kinase-like_dom_sf"/>
</dbReference>
<dbReference type="GO" id="GO:0046872">
    <property type="term" value="F:metal ion binding"/>
    <property type="evidence" value="ECO:0007669"/>
    <property type="project" value="UniProtKB-KW"/>
</dbReference>
<accession>A0A090DFP8</accession>
<name>A0A090DFP8_MESPL</name>
<dbReference type="SUPFAM" id="SSF51621">
    <property type="entry name" value="Phosphoenolpyruvate/pyruvate domain"/>
    <property type="match status" value="1"/>
</dbReference>
<evidence type="ECO:0000256" key="1">
    <source>
        <dbReference type="ARBA" id="ARBA00005568"/>
    </source>
</evidence>
<evidence type="ECO:0000313" key="6">
    <source>
        <dbReference type="Proteomes" id="UP000045285"/>
    </source>
</evidence>
<dbReference type="EMBL" id="CCMZ01000003">
    <property type="protein sequence ID" value="CDX12341.1"/>
    <property type="molecule type" value="Genomic_DNA"/>
</dbReference>
<evidence type="ECO:0000256" key="3">
    <source>
        <dbReference type="ARBA" id="ARBA00023239"/>
    </source>
</evidence>
<keyword evidence="3" id="KW-0456">Lyase</keyword>
<organism evidence="5 6">
    <name type="scientific">Mesorhizobium plurifarium</name>
    <dbReference type="NCBI Taxonomy" id="69974"/>
    <lineage>
        <taxon>Bacteria</taxon>
        <taxon>Pseudomonadati</taxon>
        <taxon>Pseudomonadota</taxon>
        <taxon>Alphaproteobacteria</taxon>
        <taxon>Hyphomicrobiales</taxon>
        <taxon>Phyllobacteriaceae</taxon>
        <taxon>Mesorhizobium</taxon>
    </lineage>
</organism>
<evidence type="ECO:0000259" key="4">
    <source>
        <dbReference type="Pfam" id="PF03328"/>
    </source>
</evidence>
<dbReference type="Proteomes" id="UP000045285">
    <property type="component" value="Unassembled WGS sequence"/>
</dbReference>
<dbReference type="Gene3D" id="3.20.20.60">
    <property type="entry name" value="Phosphoenolpyruvate-binding domains"/>
    <property type="match status" value="2"/>
</dbReference>
<evidence type="ECO:0000313" key="5">
    <source>
        <dbReference type="EMBL" id="CDX12341.1"/>
    </source>
</evidence>
<dbReference type="AlphaFoldDB" id="A0A090DFP8"/>
<dbReference type="GO" id="GO:0005737">
    <property type="term" value="C:cytoplasm"/>
    <property type="evidence" value="ECO:0007669"/>
    <property type="project" value="TreeGrafter"/>
</dbReference>
<gene>
    <name evidence="5" type="ORF">MPL3356_110453</name>
</gene>
<comment type="similarity">
    <text evidence="1">Belongs to the HpcH/HpaI aldolase family.</text>
</comment>
<sequence>MASFLKRDLSASRALKEKLRCGGIGTLVHSSHPSPSLVEKLAECGFDAVLIDCEHGSAGPERVEEMARAASLSGAVSILRPEDPSPWMVTKYLECGVDGLMIPLVSDAKLAQSIVDRFRFSAPFDHQDRLLILMIETIEAVNNLPQIMAVEGVDAYLVAPGDLALTIGAQPITYEWQQGNKPQVVAEVVDRAIKTIVDAGKICGTLVNHSDVGSFVDKGVRLVYDHANHMLSYGAREFLGRLKQSPYKLEAVSA</sequence>
<keyword evidence="6" id="KW-1185">Reference proteome</keyword>
<dbReference type="STRING" id="69974.MPLDJ20_100020"/>
<dbReference type="PANTHER" id="PTHR30502:SF0">
    <property type="entry name" value="PHOSPHOENOLPYRUVATE CARBOXYLASE FAMILY PROTEIN"/>
    <property type="match status" value="1"/>
</dbReference>
<dbReference type="GO" id="GO:0016832">
    <property type="term" value="F:aldehyde-lyase activity"/>
    <property type="evidence" value="ECO:0007669"/>
    <property type="project" value="TreeGrafter"/>
</dbReference>
<feature type="domain" description="HpcH/HpaI aldolase/citrate lyase" evidence="4">
    <location>
        <begin position="31"/>
        <end position="219"/>
    </location>
</feature>
<proteinExistence type="inferred from homology"/>
<reference evidence="6" key="1">
    <citation type="submission" date="2014-08" db="EMBL/GenBank/DDBJ databases">
        <authorList>
            <person name="Moulin L."/>
        </authorList>
    </citation>
    <scope>NUCLEOTIDE SEQUENCE [LARGE SCALE GENOMIC DNA]</scope>
</reference>